<keyword evidence="1" id="KW-1133">Transmembrane helix</keyword>
<gene>
    <name evidence="2" type="ORF">AT959_14405</name>
</gene>
<dbReference type="Proteomes" id="UP000070186">
    <property type="component" value="Unassembled WGS sequence"/>
</dbReference>
<dbReference type="EMBL" id="LODL01000021">
    <property type="protein sequence ID" value="KXB30516.1"/>
    <property type="molecule type" value="Genomic_DNA"/>
</dbReference>
<dbReference type="STRING" id="281362.AT959_14405"/>
<comment type="caution">
    <text evidence="2">The sequence shown here is derived from an EMBL/GenBank/DDBJ whole genome shotgun (WGS) entry which is preliminary data.</text>
</comment>
<dbReference type="Pfam" id="PF05751">
    <property type="entry name" value="FixH"/>
    <property type="match status" value="1"/>
</dbReference>
<evidence type="ECO:0008006" key="4">
    <source>
        <dbReference type="Google" id="ProtNLM"/>
    </source>
</evidence>
<evidence type="ECO:0000256" key="1">
    <source>
        <dbReference type="SAM" id="Phobius"/>
    </source>
</evidence>
<reference evidence="2 3" key="1">
    <citation type="submission" date="2015-12" db="EMBL/GenBank/DDBJ databases">
        <title>Nitrous oxide reduction kinetics distinguish bacteria harboring typical versus atypical NosZ.</title>
        <authorList>
            <person name="Yoon S."/>
            <person name="Nissen S."/>
            <person name="Park D."/>
            <person name="Sanford R.A."/>
            <person name="Loeffler F.E."/>
        </authorList>
    </citation>
    <scope>NUCLEOTIDE SEQUENCE [LARGE SCALE GENOMIC DNA]</scope>
    <source>
        <strain evidence="2 3">ATCC BAA-841</strain>
    </source>
</reference>
<keyword evidence="1" id="KW-0812">Transmembrane</keyword>
<feature type="transmembrane region" description="Helical" evidence="1">
    <location>
        <begin position="21"/>
        <end position="42"/>
    </location>
</feature>
<sequence>MSNAMTLRTSNQPWYKERWPWLLMAGPAVVIVAGVVTTWLAVVSNDGLVTDDYYKQGLAVNQTLKRDHQASSLGLHGDVMRSGLNLRLLLRAEGDAGLPSTISLKLAHPTRAGQDQLIELTSDGQGLYTGKLSTDVTGRWLVSIEDPAGQWRLQGDWLADSEEPLRLTARANK</sequence>
<dbReference type="AlphaFoldDB" id="A0A133XI04"/>
<proteinExistence type="predicted"/>
<protein>
    <recommendedName>
        <fullName evidence="4">Nitrogen fixation protein FixH</fullName>
    </recommendedName>
</protein>
<name>A0A133XI04_9RHOO</name>
<dbReference type="InterPro" id="IPR008620">
    <property type="entry name" value="FixH"/>
</dbReference>
<keyword evidence="3" id="KW-1185">Reference proteome</keyword>
<keyword evidence="1" id="KW-0472">Membrane</keyword>
<organism evidence="2 3">
    <name type="scientific">Dechloromonas denitrificans</name>
    <dbReference type="NCBI Taxonomy" id="281362"/>
    <lineage>
        <taxon>Bacteria</taxon>
        <taxon>Pseudomonadati</taxon>
        <taxon>Pseudomonadota</taxon>
        <taxon>Betaproteobacteria</taxon>
        <taxon>Rhodocyclales</taxon>
        <taxon>Azonexaceae</taxon>
        <taxon>Dechloromonas</taxon>
    </lineage>
</organism>
<accession>A0A133XI04</accession>
<evidence type="ECO:0000313" key="2">
    <source>
        <dbReference type="EMBL" id="KXB30516.1"/>
    </source>
</evidence>
<evidence type="ECO:0000313" key="3">
    <source>
        <dbReference type="Proteomes" id="UP000070186"/>
    </source>
</evidence>